<dbReference type="Proteomes" id="UP000292402">
    <property type="component" value="Unassembled WGS sequence"/>
</dbReference>
<evidence type="ECO:0000313" key="2">
    <source>
        <dbReference type="EMBL" id="RYN45129.1"/>
    </source>
</evidence>
<dbReference type="Pfam" id="PF18566">
    <property type="entry name" value="Ldi"/>
    <property type="match status" value="1"/>
</dbReference>
<dbReference type="AlphaFoldDB" id="A0A4Q4M9D9"/>
<reference evidence="3" key="1">
    <citation type="journal article" date="2019" name="bioRxiv">
        <title>Genomics, evolutionary history and diagnostics of the Alternaria alternata species group including apple and Asian pear pathotypes.</title>
        <authorList>
            <person name="Armitage A.D."/>
            <person name="Cockerton H.M."/>
            <person name="Sreenivasaprasad S."/>
            <person name="Woodhall J.W."/>
            <person name="Lane C.R."/>
            <person name="Harrison R.J."/>
            <person name="Clarkson J.P."/>
        </authorList>
    </citation>
    <scope>NUCLEOTIDE SEQUENCE [LARGE SCALE GENOMIC DNA]</scope>
    <source>
        <strain evidence="3">FERA 1082</strain>
    </source>
</reference>
<proteinExistence type="predicted"/>
<evidence type="ECO:0000313" key="3">
    <source>
        <dbReference type="Proteomes" id="UP000292402"/>
    </source>
</evidence>
<sequence length="565" mass="64392">MATMTTTQEMLHMVGNKDVDVKRDDLPAKLTEDFLSEFPKLSNEQAGHLRHFHNLASQPDGEWHHMGTQDPGQEWLDAYRYQLATMTYAAGSAHYHRLPALRSIFKNLLEQLIHKMLRREVWGYWYLTSQSGKFVDPDLVEMRKPWADPNKQENIMYSGHLLLMVSLHAMLFDDDKYNQPEALTFHWDPIFWGFGPEKFTYTRSSLQEAILAEMERHNWKGVCCEPNSIFIVCNQFPIIAMRYNDIRDGTAVADKVLKNYTAAWDKEGGLLQDDKFVINWYMVKQDRIVPGGVGITAWTSAFMNGWNSESVHSLFPEQALGFFTKASNGRVNVNDEKVAKIIRELTKSEGVDPQAWSTKERAQNLVKELEEAPGMPFAQPVYGYVAQWASEVADPALNDGLLRHADMFFNPTWENGGLFYPRNDSQADEHGNWKFVDPFTGNGAIAYARLNVPDGQKTMWEKPWSREHFSSFPFVDEISLASNVDFLRGSWDSGKGAFVVTMRTWDGSTKSVRLLVKNLPAGRYGIYRNGHITEAQDVNDGSHNVEIVIEVGAEETDIVLLKSIS</sequence>
<protein>
    <recommendedName>
        <fullName evidence="1">Linalool dehydratase/isomerase domain-containing protein</fullName>
    </recommendedName>
</protein>
<gene>
    <name evidence="2" type="ORF">AA0114_g9339</name>
</gene>
<comment type="caution">
    <text evidence="2">The sequence shown here is derived from an EMBL/GenBank/DDBJ whole genome shotgun (WGS) entry which is preliminary data.</text>
</comment>
<feature type="domain" description="Linalool dehydratase/isomerase" evidence="1">
    <location>
        <begin position="80"/>
        <end position="425"/>
    </location>
</feature>
<accession>A0A4Q4M9D9</accession>
<name>A0A4Q4M9D9_9PLEO</name>
<dbReference type="EMBL" id="PDXA01000036">
    <property type="protein sequence ID" value="RYN45129.1"/>
    <property type="molecule type" value="Genomic_DNA"/>
</dbReference>
<evidence type="ECO:0000259" key="1">
    <source>
        <dbReference type="Pfam" id="PF18566"/>
    </source>
</evidence>
<dbReference type="InterPro" id="IPR041411">
    <property type="entry name" value="Ldi"/>
</dbReference>
<organism evidence="2 3">
    <name type="scientific">Alternaria tenuissima</name>
    <dbReference type="NCBI Taxonomy" id="119927"/>
    <lineage>
        <taxon>Eukaryota</taxon>
        <taxon>Fungi</taxon>
        <taxon>Dikarya</taxon>
        <taxon>Ascomycota</taxon>
        <taxon>Pezizomycotina</taxon>
        <taxon>Dothideomycetes</taxon>
        <taxon>Pleosporomycetidae</taxon>
        <taxon>Pleosporales</taxon>
        <taxon>Pleosporineae</taxon>
        <taxon>Pleosporaceae</taxon>
        <taxon>Alternaria</taxon>
        <taxon>Alternaria sect. Alternaria</taxon>
        <taxon>Alternaria alternata complex</taxon>
    </lineage>
</organism>